<evidence type="ECO:0000313" key="1">
    <source>
        <dbReference type="EMBL" id="AEX61208.1"/>
    </source>
</evidence>
<organism evidence="1">
    <name type="scientific">Megavirus courdo7</name>
    <dbReference type="NCBI Taxonomy" id="1128135"/>
    <lineage>
        <taxon>Viruses</taxon>
        <taxon>Varidnaviria</taxon>
        <taxon>Bamfordvirae</taxon>
        <taxon>Nucleocytoviricota</taxon>
        <taxon>Megaviricetes</taxon>
        <taxon>Imitervirales</taxon>
        <taxon>Mimiviridae</taxon>
        <taxon>Megamimivirinae</taxon>
        <taxon>Megavirus</taxon>
    </lineage>
</organism>
<dbReference type="EMBL" id="JN885990">
    <property type="protein sequence ID" value="AEX61208.1"/>
    <property type="molecule type" value="Genomic_DNA"/>
</dbReference>
<name>H2E9Y5_9VIRU</name>
<proteinExistence type="predicted"/>
<accession>H2E9Y5</accession>
<gene>
    <name evidence="1" type="ORF">c7_R142</name>
</gene>
<sequence>MQEDLDNGADGWMEGDITIYEGDDLKETGLTFEDDQYSVELGLGITDILPHL</sequence>
<protein>
    <submittedName>
        <fullName evidence="1">Uncharacterized protein</fullName>
    </submittedName>
</protein>
<reference evidence="1" key="1">
    <citation type="submission" date="2011-10" db="EMBL/GenBank/DDBJ databases">
        <title>Provirophages and transpovirons: unique mobilome of giant viruses.</title>
        <authorList>
            <person name="Desnues C."/>
            <person name="LaScola B."/>
            <person name="Yutin N."/>
            <person name="Fournous G."/>
            <person name="Koonin E."/>
            <person name="Raoult D."/>
        </authorList>
    </citation>
    <scope>NUCLEOTIDE SEQUENCE</scope>
    <source>
        <strain evidence="1">Mv13-c7</strain>
    </source>
</reference>